<dbReference type="GO" id="GO:0030288">
    <property type="term" value="C:outer membrane-bounded periplasmic space"/>
    <property type="evidence" value="ECO:0007669"/>
    <property type="project" value="TreeGrafter"/>
</dbReference>
<keyword evidence="3" id="KW-0378">Hydrolase</keyword>
<dbReference type="GO" id="GO:0009253">
    <property type="term" value="P:peptidoglycan catabolic process"/>
    <property type="evidence" value="ECO:0007669"/>
    <property type="project" value="InterPro"/>
</dbReference>
<dbReference type="PANTHER" id="PTHR30404">
    <property type="entry name" value="N-ACETYLMURAMOYL-L-ALANINE AMIDASE"/>
    <property type="match status" value="1"/>
</dbReference>
<dbReference type="GO" id="GO:0008745">
    <property type="term" value="F:N-acetylmuramoyl-L-alanine amidase activity"/>
    <property type="evidence" value="ECO:0007669"/>
    <property type="project" value="UniProtKB-EC"/>
</dbReference>
<name>A0A212JM64_9BACT</name>
<feature type="domain" description="MurNAc-LAA" evidence="4">
    <location>
        <begin position="125"/>
        <end position="331"/>
    </location>
</feature>
<sequence>MKYIRLIIFSILIISSVSVYSQSEKDTPRNGEGIHAFLRRNKRTGTDNLNKFLELNKGKFGKETSLLKDVSYLLPDTDKDNTNKTESEVLVSGQTGKKTENKLFGEKYAEYTIKSDKLKGACFFLSSGHGGPDPGAMAEVDGYELCEDEYAYDITLRFARNLMEEGATVYMIIQDAEDGIRDDRYLSNSKRETCMGATIPLNQIARLKQRTDKINSLSKRSKAKYKRSVFIHLDSRSQKQQLDVFFYYSKNSTAGKKLANTMRETFSDHYDKHQPDRGFTGTVSTRTLYVLDKTLPVGIYAELGNIQNSFDQRRFLQSDNRQALANWMCRGFIKDYENWKKGK</sequence>
<evidence type="ECO:0000259" key="4">
    <source>
        <dbReference type="Pfam" id="PF01520"/>
    </source>
</evidence>
<dbReference type="PANTHER" id="PTHR30404:SF0">
    <property type="entry name" value="N-ACETYLMURAMOYL-L-ALANINE AMIDASE AMIC"/>
    <property type="match status" value="1"/>
</dbReference>
<dbReference type="RefSeq" id="WP_296949359.1">
    <property type="nucleotide sequence ID" value="NZ_LT599021.1"/>
</dbReference>
<gene>
    <name evidence="5" type="ORF">KL86DYS2_11871</name>
</gene>
<evidence type="ECO:0000256" key="3">
    <source>
        <dbReference type="ARBA" id="ARBA00022801"/>
    </source>
</evidence>
<evidence type="ECO:0000256" key="1">
    <source>
        <dbReference type="ARBA" id="ARBA00001561"/>
    </source>
</evidence>
<dbReference type="AlphaFoldDB" id="A0A212JM64"/>
<dbReference type="CDD" id="cd02696">
    <property type="entry name" value="MurNAc-LAA"/>
    <property type="match status" value="1"/>
</dbReference>
<evidence type="ECO:0000313" key="5">
    <source>
        <dbReference type="EMBL" id="SBW00539.1"/>
    </source>
</evidence>
<accession>A0A212JM64</accession>
<dbReference type="InterPro" id="IPR002508">
    <property type="entry name" value="MurNAc-LAA_cat"/>
</dbReference>
<organism evidence="5">
    <name type="scientific">uncultured Dysgonomonas sp</name>
    <dbReference type="NCBI Taxonomy" id="206096"/>
    <lineage>
        <taxon>Bacteria</taxon>
        <taxon>Pseudomonadati</taxon>
        <taxon>Bacteroidota</taxon>
        <taxon>Bacteroidia</taxon>
        <taxon>Bacteroidales</taxon>
        <taxon>Dysgonomonadaceae</taxon>
        <taxon>Dysgonomonas</taxon>
        <taxon>environmental samples</taxon>
    </lineage>
</organism>
<comment type="catalytic activity">
    <reaction evidence="1">
        <text>Hydrolyzes the link between N-acetylmuramoyl residues and L-amino acid residues in certain cell-wall glycopeptides.</text>
        <dbReference type="EC" id="3.5.1.28"/>
    </reaction>
</comment>
<dbReference type="Pfam" id="PF01520">
    <property type="entry name" value="Amidase_3"/>
    <property type="match status" value="1"/>
</dbReference>
<protein>
    <recommendedName>
        <fullName evidence="2">N-acetylmuramoyl-L-alanine amidase</fullName>
        <ecNumber evidence="2">3.5.1.28</ecNumber>
    </recommendedName>
</protein>
<proteinExistence type="predicted"/>
<dbReference type="EMBL" id="FLUL01000001">
    <property type="protein sequence ID" value="SBW00539.1"/>
    <property type="molecule type" value="Genomic_DNA"/>
</dbReference>
<reference evidence="5" key="1">
    <citation type="submission" date="2016-04" db="EMBL/GenBank/DDBJ databases">
        <authorList>
            <person name="Evans L.H."/>
            <person name="Alamgir A."/>
            <person name="Owens N."/>
            <person name="Weber N.D."/>
            <person name="Virtaneva K."/>
            <person name="Barbian K."/>
            <person name="Babar A."/>
            <person name="Rosenke K."/>
        </authorList>
    </citation>
    <scope>NUCLEOTIDE SEQUENCE</scope>
    <source>
        <strain evidence="5">86-2</strain>
    </source>
</reference>
<dbReference type="Gene3D" id="3.40.630.40">
    <property type="entry name" value="Zn-dependent exopeptidases"/>
    <property type="match status" value="1"/>
</dbReference>
<dbReference type="EC" id="3.5.1.28" evidence="2"/>
<dbReference type="SUPFAM" id="SSF53187">
    <property type="entry name" value="Zn-dependent exopeptidases"/>
    <property type="match status" value="1"/>
</dbReference>
<dbReference type="InterPro" id="IPR050695">
    <property type="entry name" value="N-acetylmuramoyl_amidase_3"/>
</dbReference>
<evidence type="ECO:0000256" key="2">
    <source>
        <dbReference type="ARBA" id="ARBA00011901"/>
    </source>
</evidence>